<protein>
    <submittedName>
        <fullName evidence="1">Zinc ABC transporter substrate-binding protein</fullName>
    </submittedName>
</protein>
<reference evidence="1 2" key="1">
    <citation type="submission" date="2023-05" db="EMBL/GenBank/DDBJ databases">
        <title>The complete genome of Acinetobacter sp. nov KCTC 92772.</title>
        <authorList>
            <person name="Zhou G."/>
        </authorList>
    </citation>
    <scope>NUCLEOTIDE SEQUENCE [LARGE SCALE GENOMIC DNA]</scope>
    <source>
        <strain evidence="1 2">KCTC 92772</strain>
    </source>
</reference>
<proteinExistence type="predicted"/>
<dbReference type="RefSeq" id="WP_283266947.1">
    <property type="nucleotide sequence ID" value="NZ_CP125669.1"/>
</dbReference>
<organism evidence="1 2">
    <name type="scientific">Acinetobacter corruptisaponis</name>
    <dbReference type="NCBI Taxonomy" id="3045147"/>
    <lineage>
        <taxon>Bacteria</taxon>
        <taxon>Pseudomonadati</taxon>
        <taxon>Pseudomonadota</taxon>
        <taxon>Gammaproteobacteria</taxon>
        <taxon>Moraxellales</taxon>
        <taxon>Moraxellaceae</taxon>
        <taxon>Acinetobacter</taxon>
    </lineage>
</organism>
<dbReference type="Proteomes" id="UP001229836">
    <property type="component" value="Chromosome"/>
</dbReference>
<accession>A0ABY8S2W1</accession>
<dbReference type="EMBL" id="CP125669">
    <property type="protein sequence ID" value="WHP05403.1"/>
    <property type="molecule type" value="Genomic_DNA"/>
</dbReference>
<name>A0ABY8S2W1_9GAMM</name>
<sequence>MDKKELVAALRNLNLPLDQFIVVGGGVLTVHGIRETEDIDIVVTPDLFTILRQSWTLKTRPNGKPGLHKGCVEAYLDVNCETFEKTTEWLLFHSDIVEGIHFIDLKTLAGFKAGYGREKDISDLKLIVQYIGNLNIGF</sequence>
<evidence type="ECO:0000313" key="1">
    <source>
        <dbReference type="EMBL" id="WHP05403.1"/>
    </source>
</evidence>
<evidence type="ECO:0000313" key="2">
    <source>
        <dbReference type="Proteomes" id="UP001229836"/>
    </source>
</evidence>
<dbReference type="InterPro" id="IPR043519">
    <property type="entry name" value="NT_sf"/>
</dbReference>
<keyword evidence="2" id="KW-1185">Reference proteome</keyword>
<dbReference type="SUPFAM" id="SSF81301">
    <property type="entry name" value="Nucleotidyltransferase"/>
    <property type="match status" value="1"/>
</dbReference>
<gene>
    <name evidence="1" type="ORF">QLH32_15525</name>
</gene>